<dbReference type="AlphaFoldDB" id="A0A8J4YYN8"/>
<feature type="region of interest" description="Disordered" evidence="1">
    <location>
        <begin position="130"/>
        <end position="184"/>
    </location>
</feature>
<name>A0A8J4YYN8_CHIOP</name>
<keyword evidence="2" id="KW-0472">Membrane</keyword>
<evidence type="ECO:0000256" key="1">
    <source>
        <dbReference type="SAM" id="MobiDB-lite"/>
    </source>
</evidence>
<evidence type="ECO:0000256" key="2">
    <source>
        <dbReference type="SAM" id="Phobius"/>
    </source>
</evidence>
<keyword evidence="4" id="KW-1185">Reference proteome</keyword>
<dbReference type="SUPFAM" id="SSF117281">
    <property type="entry name" value="Kelch motif"/>
    <property type="match status" value="1"/>
</dbReference>
<feature type="compositionally biased region" description="Basic and acidic residues" evidence="1">
    <location>
        <begin position="164"/>
        <end position="175"/>
    </location>
</feature>
<accession>A0A8J4YYN8</accession>
<gene>
    <name evidence="3" type="primary">KLHDC3</name>
    <name evidence="3" type="ORF">GWK47_028472</name>
</gene>
<protein>
    <submittedName>
        <fullName evidence="3">Kelch domain-containing protein 3</fullName>
    </submittedName>
</protein>
<comment type="caution">
    <text evidence="3">The sequence shown here is derived from an EMBL/GenBank/DDBJ whole genome shotgun (WGS) entry which is preliminary data.</text>
</comment>
<evidence type="ECO:0000313" key="3">
    <source>
        <dbReference type="EMBL" id="KAG0730319.1"/>
    </source>
</evidence>
<dbReference type="Gene3D" id="2.120.10.80">
    <property type="entry name" value="Kelch-type beta propeller"/>
    <property type="match status" value="1"/>
</dbReference>
<dbReference type="InterPro" id="IPR052637">
    <property type="entry name" value="KLHDC3-like"/>
</dbReference>
<reference evidence="3" key="1">
    <citation type="submission" date="2020-07" db="EMBL/GenBank/DDBJ databases">
        <title>The High-quality genome of the commercially important snow crab, Chionoecetes opilio.</title>
        <authorList>
            <person name="Jeong J.-H."/>
            <person name="Ryu S."/>
        </authorList>
    </citation>
    <scope>NUCLEOTIDE SEQUENCE</scope>
    <source>
        <strain evidence="3">MADBK_172401_WGS</strain>
        <tissue evidence="3">Digestive gland</tissue>
    </source>
</reference>
<dbReference type="PANTHER" id="PTHR46461:SF1">
    <property type="entry name" value="KELCH DOMAIN-CONTAINING PROTEIN 3"/>
    <property type="match status" value="1"/>
</dbReference>
<feature type="transmembrane region" description="Helical" evidence="2">
    <location>
        <begin position="12"/>
        <end position="29"/>
    </location>
</feature>
<evidence type="ECO:0000313" key="4">
    <source>
        <dbReference type="Proteomes" id="UP000770661"/>
    </source>
</evidence>
<organism evidence="3 4">
    <name type="scientific">Chionoecetes opilio</name>
    <name type="common">Atlantic snow crab</name>
    <name type="synonym">Cancer opilio</name>
    <dbReference type="NCBI Taxonomy" id="41210"/>
    <lineage>
        <taxon>Eukaryota</taxon>
        <taxon>Metazoa</taxon>
        <taxon>Ecdysozoa</taxon>
        <taxon>Arthropoda</taxon>
        <taxon>Crustacea</taxon>
        <taxon>Multicrustacea</taxon>
        <taxon>Malacostraca</taxon>
        <taxon>Eumalacostraca</taxon>
        <taxon>Eucarida</taxon>
        <taxon>Decapoda</taxon>
        <taxon>Pleocyemata</taxon>
        <taxon>Brachyura</taxon>
        <taxon>Eubrachyura</taxon>
        <taxon>Majoidea</taxon>
        <taxon>Majidae</taxon>
        <taxon>Chionoecetes</taxon>
    </lineage>
</organism>
<dbReference type="OrthoDB" id="432528at2759"/>
<sequence length="184" mass="20678">MISLSFHIMHIYLYVIFVLLSEFAVTHFWECMKPLGVGPCPRRRQSCCVVGSKMFLFGGTSPKDNYEDMTPPEDDAFSEESTDRRLKDHNDLHVLDFGFSRKRVETDKNRGDGKGALLKYEEGRIGPCHKVHGRTKPENAVPDQSGDPKAGHLLASKGASGFARSDDITKQDNSKALKPHWMIP</sequence>
<proteinExistence type="predicted"/>
<keyword evidence="2" id="KW-0812">Transmembrane</keyword>
<dbReference type="GO" id="GO:0005737">
    <property type="term" value="C:cytoplasm"/>
    <property type="evidence" value="ECO:0007669"/>
    <property type="project" value="TreeGrafter"/>
</dbReference>
<keyword evidence="2" id="KW-1133">Transmembrane helix</keyword>
<dbReference type="Proteomes" id="UP000770661">
    <property type="component" value="Unassembled WGS sequence"/>
</dbReference>
<dbReference type="PANTHER" id="PTHR46461">
    <property type="entry name" value="KELCH DOMAIN-CONTAINING PROTEIN 3"/>
    <property type="match status" value="1"/>
</dbReference>
<dbReference type="EMBL" id="JACEEZ010000274">
    <property type="protein sequence ID" value="KAG0730319.1"/>
    <property type="molecule type" value="Genomic_DNA"/>
</dbReference>
<dbReference type="InterPro" id="IPR015915">
    <property type="entry name" value="Kelch-typ_b-propeller"/>
</dbReference>
<dbReference type="GO" id="GO:0003682">
    <property type="term" value="F:chromatin binding"/>
    <property type="evidence" value="ECO:0007669"/>
    <property type="project" value="InterPro"/>
</dbReference>